<evidence type="ECO:0008006" key="2">
    <source>
        <dbReference type="Google" id="ProtNLM"/>
    </source>
</evidence>
<dbReference type="GO" id="GO:0008410">
    <property type="term" value="F:CoA-transferase activity"/>
    <property type="evidence" value="ECO:0007669"/>
    <property type="project" value="InterPro"/>
</dbReference>
<accession>A0A381XJQ7</accession>
<evidence type="ECO:0000313" key="1">
    <source>
        <dbReference type="EMBL" id="SVA64986.1"/>
    </source>
</evidence>
<dbReference type="EMBL" id="UINC01015432">
    <property type="protein sequence ID" value="SVA64986.1"/>
    <property type="molecule type" value="Genomic_DNA"/>
</dbReference>
<organism evidence="1">
    <name type="scientific">marine metagenome</name>
    <dbReference type="NCBI Taxonomy" id="408172"/>
    <lineage>
        <taxon>unclassified sequences</taxon>
        <taxon>metagenomes</taxon>
        <taxon>ecological metagenomes</taxon>
    </lineage>
</organism>
<dbReference type="InterPro" id="IPR037171">
    <property type="entry name" value="NagB/RpiA_transferase-like"/>
</dbReference>
<proteinExistence type="predicted"/>
<dbReference type="PANTHER" id="PTHR43293:SF3">
    <property type="entry name" value="CHOLESTEROL RING-CLEAVING HYDROLASE IPDB SUBUNIT"/>
    <property type="match status" value="1"/>
</dbReference>
<dbReference type="Gene3D" id="3.40.1080.10">
    <property type="entry name" value="Glutaconate Coenzyme A-transferase"/>
    <property type="match status" value="1"/>
</dbReference>
<name>A0A381XJQ7_9ZZZZ</name>
<dbReference type="SUPFAM" id="SSF100950">
    <property type="entry name" value="NagB/RpiA/CoA transferase-like"/>
    <property type="match status" value="1"/>
</dbReference>
<reference evidence="1" key="1">
    <citation type="submission" date="2018-05" db="EMBL/GenBank/DDBJ databases">
        <authorList>
            <person name="Lanie J.A."/>
            <person name="Ng W.-L."/>
            <person name="Kazmierczak K.M."/>
            <person name="Andrzejewski T.M."/>
            <person name="Davidsen T.M."/>
            <person name="Wayne K.J."/>
            <person name="Tettelin H."/>
            <person name="Glass J.I."/>
            <person name="Rusch D."/>
            <person name="Podicherti R."/>
            <person name="Tsui H.-C.T."/>
            <person name="Winkler M.E."/>
        </authorList>
    </citation>
    <scope>NUCLEOTIDE SEQUENCE</scope>
</reference>
<dbReference type="Pfam" id="PF01144">
    <property type="entry name" value="CoA_trans"/>
    <property type="match status" value="1"/>
</dbReference>
<protein>
    <recommendedName>
        <fullName evidence="2">CoA synthetase</fullName>
    </recommendedName>
</protein>
<dbReference type="SMART" id="SM00882">
    <property type="entry name" value="CoA_trans"/>
    <property type="match status" value="1"/>
</dbReference>
<dbReference type="Gene3D" id="3.30.30.40">
    <property type="match status" value="1"/>
</dbReference>
<dbReference type="InterPro" id="IPR004165">
    <property type="entry name" value="CoA_trans_fam_I"/>
</dbReference>
<dbReference type="AlphaFoldDB" id="A0A381XJQ7"/>
<sequence>MTQNYLDLRAETEARDRSLRAKVMTLEKATEIVQDGDHIAIGGCTASRTPLAMIWALIRAKKNDLSISRSIVSTEGDLLFGSGICGHIITSWFSQGIVWGISKVMRSYTETKRAKFEEWSHMSLGLRYRAGAMGIPFMPTRAMMGSDVANQLENLREIECPFTGDNLLLVPALNPDVALIHVQRCDEYGNAQIDGLQFMDLDIAMAANKVILTTENIVSNDQIRRKPDQTKIPFLTVEAVVEVPYGAAPHECYGMYEPFFKHMDDYADLTKDDPDNGVAKYLDRFYYEPSNWPEYLSLLGIEEMLDATRRGRSIYDV</sequence>
<gene>
    <name evidence="1" type="ORF">METZ01_LOCUS117840</name>
</gene>
<dbReference type="PANTHER" id="PTHR43293">
    <property type="entry name" value="ACETATE COA-TRANSFERASE YDIF"/>
    <property type="match status" value="1"/>
</dbReference>